<proteinExistence type="predicted"/>
<name>A0A7G9Z1L4_9EURY</name>
<dbReference type="AlphaFoldDB" id="A0A7G9Z1L4"/>
<reference evidence="1" key="1">
    <citation type="submission" date="2020-06" db="EMBL/GenBank/DDBJ databases">
        <title>Unique genomic features of the anaerobic methanotrophic archaea.</title>
        <authorList>
            <person name="Chadwick G.L."/>
            <person name="Skennerton C.T."/>
            <person name="Laso-Perez R."/>
            <person name="Leu A.O."/>
            <person name="Speth D.R."/>
            <person name="Yu H."/>
            <person name="Morgan-Lang C."/>
            <person name="Hatzenpichler R."/>
            <person name="Goudeau D."/>
            <person name="Malmstrom R."/>
            <person name="Brazelton W.J."/>
            <person name="Woyke T."/>
            <person name="Hallam S.J."/>
            <person name="Tyson G.W."/>
            <person name="Wegener G."/>
            <person name="Boetius A."/>
            <person name="Orphan V."/>
        </authorList>
    </citation>
    <scope>NUCLEOTIDE SEQUENCE</scope>
</reference>
<protein>
    <recommendedName>
        <fullName evidence="2">H repeat-associated protein N-terminal domain-containing protein</fullName>
    </recommendedName>
</protein>
<accession>A0A7G9Z1L4</accession>
<evidence type="ECO:0008006" key="2">
    <source>
        <dbReference type="Google" id="ProtNLM"/>
    </source>
</evidence>
<organism evidence="1">
    <name type="scientific">Candidatus Methanophaga sp. ANME-1 ERB7</name>
    <dbReference type="NCBI Taxonomy" id="2759913"/>
    <lineage>
        <taxon>Archaea</taxon>
        <taxon>Methanobacteriati</taxon>
        <taxon>Methanobacteriota</taxon>
        <taxon>Stenosarchaea group</taxon>
        <taxon>Methanomicrobia</taxon>
        <taxon>Candidatus Methanophagales</taxon>
        <taxon>Candidatus Methanophagaceae</taxon>
        <taxon>Candidatus Methanophaga</taxon>
    </lineage>
</organism>
<sequence length="175" mass="20096">MAVSTIFDQIIKSFRLAIQSFPDKRTGKNLTYTIEDIVLSAFSVFFIQSPSFLAYQRTMKKTNGKSNAETLFKIGKIPSDNHIRDILDNIHPELLFSVFDTIFEIFKKNGYLDSFRGINRNILIALDGVQYFSSKKIHCKNCSVMHHRDGTITYQQRNHPCNRCPGSKTRHPTTS</sequence>
<gene>
    <name evidence="1" type="ORF">CKCBCIOL_00005</name>
</gene>
<dbReference type="EMBL" id="MT631564">
    <property type="protein sequence ID" value="QNO54148.1"/>
    <property type="molecule type" value="Genomic_DNA"/>
</dbReference>
<evidence type="ECO:0000313" key="1">
    <source>
        <dbReference type="EMBL" id="QNO54148.1"/>
    </source>
</evidence>